<keyword evidence="6" id="KW-0072">Autophagy</keyword>
<dbReference type="GO" id="GO:0000422">
    <property type="term" value="P:autophagy of mitochondrion"/>
    <property type="evidence" value="ECO:0007669"/>
    <property type="project" value="TreeGrafter"/>
</dbReference>
<dbReference type="GO" id="GO:0015031">
    <property type="term" value="P:protein transport"/>
    <property type="evidence" value="ECO:0007669"/>
    <property type="project" value="UniProtKB-KW"/>
</dbReference>
<evidence type="ECO:0000256" key="3">
    <source>
        <dbReference type="ARBA" id="ARBA00022679"/>
    </source>
</evidence>
<feature type="transmembrane region" description="Helical" evidence="8">
    <location>
        <begin position="212"/>
        <end position="229"/>
    </location>
</feature>
<dbReference type="Proteomes" id="UP000813444">
    <property type="component" value="Unassembled WGS sequence"/>
</dbReference>
<evidence type="ECO:0000256" key="1">
    <source>
        <dbReference type="ARBA" id="ARBA00005696"/>
    </source>
</evidence>
<dbReference type="GO" id="GO:0005829">
    <property type="term" value="C:cytosol"/>
    <property type="evidence" value="ECO:0007669"/>
    <property type="project" value="TreeGrafter"/>
</dbReference>
<accession>A0A8K0T3B1</accession>
<evidence type="ECO:0000313" key="9">
    <source>
        <dbReference type="EMBL" id="KAH7329103.1"/>
    </source>
</evidence>
<protein>
    <recommendedName>
        <fullName evidence="2">Ubiquitin-like-conjugating enzyme ATG10</fullName>
    </recommendedName>
    <alternativeName>
        <fullName evidence="7">Autophagy-related protein 10</fullName>
    </alternativeName>
</protein>
<dbReference type="OrthoDB" id="4089664at2759"/>
<proteinExistence type="inferred from homology"/>
<keyword evidence="4" id="KW-0833">Ubl conjugation pathway</keyword>
<sequence>MDFESFPYLTPSEFAEACHHLDSRYCRATLGPLRKQWKLRLCTALDMSLAWEGGYSTYIQIICPLRADTTGDELSLDLDKFSISPQNEDENLLLGDQDMVDAEESDEAVFPRPKPSPTSGFVTYEIHLHPTYRVPCLWFSLHGLPFDEVAFNIDTVFRRLVPDEYKDGLRKLGGVGGISADHHPITSVPSFFVHPCLLGDAMSGFQCSREDYLMIWLGLVGGCVGLWAPKEMAMA</sequence>
<keyword evidence="10" id="KW-1185">Reference proteome</keyword>
<reference evidence="9" key="1">
    <citation type="journal article" date="2021" name="Nat. Commun.">
        <title>Genetic determinants of endophytism in the Arabidopsis root mycobiome.</title>
        <authorList>
            <person name="Mesny F."/>
            <person name="Miyauchi S."/>
            <person name="Thiergart T."/>
            <person name="Pickel B."/>
            <person name="Atanasova L."/>
            <person name="Karlsson M."/>
            <person name="Huettel B."/>
            <person name="Barry K.W."/>
            <person name="Haridas S."/>
            <person name="Chen C."/>
            <person name="Bauer D."/>
            <person name="Andreopoulos W."/>
            <person name="Pangilinan J."/>
            <person name="LaButti K."/>
            <person name="Riley R."/>
            <person name="Lipzen A."/>
            <person name="Clum A."/>
            <person name="Drula E."/>
            <person name="Henrissat B."/>
            <person name="Kohler A."/>
            <person name="Grigoriev I.V."/>
            <person name="Martin F.M."/>
            <person name="Hacquard S."/>
        </authorList>
    </citation>
    <scope>NUCLEOTIDE SEQUENCE</scope>
    <source>
        <strain evidence="9">MPI-CAGE-CH-0235</strain>
    </source>
</reference>
<keyword evidence="8" id="KW-1133">Transmembrane helix</keyword>
<evidence type="ECO:0000256" key="8">
    <source>
        <dbReference type="SAM" id="Phobius"/>
    </source>
</evidence>
<comment type="caution">
    <text evidence="9">The sequence shown here is derived from an EMBL/GenBank/DDBJ whole genome shotgun (WGS) entry which is preliminary data.</text>
</comment>
<dbReference type="EMBL" id="JAGPNK010000001">
    <property type="protein sequence ID" value="KAH7329103.1"/>
    <property type="molecule type" value="Genomic_DNA"/>
</dbReference>
<dbReference type="Gene3D" id="3.30.1460.50">
    <property type="match status" value="1"/>
</dbReference>
<organism evidence="9 10">
    <name type="scientific">Stachybotrys elegans</name>
    <dbReference type="NCBI Taxonomy" id="80388"/>
    <lineage>
        <taxon>Eukaryota</taxon>
        <taxon>Fungi</taxon>
        <taxon>Dikarya</taxon>
        <taxon>Ascomycota</taxon>
        <taxon>Pezizomycotina</taxon>
        <taxon>Sordariomycetes</taxon>
        <taxon>Hypocreomycetidae</taxon>
        <taxon>Hypocreales</taxon>
        <taxon>Stachybotryaceae</taxon>
        <taxon>Stachybotrys</taxon>
    </lineage>
</organism>
<name>A0A8K0T3B1_9HYPO</name>
<dbReference type="Pfam" id="PF03987">
    <property type="entry name" value="Autophagy_act_C"/>
    <property type="match status" value="1"/>
</dbReference>
<evidence type="ECO:0000256" key="4">
    <source>
        <dbReference type="ARBA" id="ARBA00022786"/>
    </source>
</evidence>
<dbReference type="GO" id="GO:0061651">
    <property type="term" value="F:Atg12 conjugating enzyme activity"/>
    <property type="evidence" value="ECO:0007669"/>
    <property type="project" value="TreeGrafter"/>
</dbReference>
<dbReference type="GO" id="GO:0032446">
    <property type="term" value="P:protein modification by small protein conjugation"/>
    <property type="evidence" value="ECO:0007669"/>
    <property type="project" value="TreeGrafter"/>
</dbReference>
<dbReference type="InterPro" id="IPR007135">
    <property type="entry name" value="Atg3/Atg10"/>
</dbReference>
<keyword evidence="5" id="KW-0813">Transport</keyword>
<keyword evidence="3" id="KW-0808">Transferase</keyword>
<dbReference type="AlphaFoldDB" id="A0A8K0T3B1"/>
<keyword evidence="8" id="KW-0812">Transmembrane</keyword>
<dbReference type="PANTHER" id="PTHR14957">
    <property type="entry name" value="UBIQUITIN-LIKE-CONJUGATING ENZYME ATG10"/>
    <property type="match status" value="1"/>
</dbReference>
<evidence type="ECO:0000256" key="5">
    <source>
        <dbReference type="ARBA" id="ARBA00022927"/>
    </source>
</evidence>
<evidence type="ECO:0000256" key="7">
    <source>
        <dbReference type="ARBA" id="ARBA00029833"/>
    </source>
</evidence>
<comment type="similarity">
    <text evidence="1">Belongs to the ATG10 family.</text>
</comment>
<evidence type="ECO:0000256" key="2">
    <source>
        <dbReference type="ARBA" id="ARBA00021099"/>
    </source>
</evidence>
<keyword evidence="5" id="KW-0653">Protein transport</keyword>
<evidence type="ECO:0000256" key="6">
    <source>
        <dbReference type="ARBA" id="ARBA00023006"/>
    </source>
</evidence>
<dbReference type="PANTHER" id="PTHR14957:SF1">
    <property type="entry name" value="UBIQUITIN-LIKE-CONJUGATING ENZYME ATG10"/>
    <property type="match status" value="1"/>
</dbReference>
<dbReference type="GO" id="GO:0000045">
    <property type="term" value="P:autophagosome assembly"/>
    <property type="evidence" value="ECO:0007669"/>
    <property type="project" value="TreeGrafter"/>
</dbReference>
<gene>
    <name evidence="9" type="ORF">B0I35DRAFT_36230</name>
</gene>
<evidence type="ECO:0000313" key="10">
    <source>
        <dbReference type="Proteomes" id="UP000813444"/>
    </source>
</evidence>
<keyword evidence="8" id="KW-0472">Membrane</keyword>